<dbReference type="EMBL" id="LLYA01000215">
    <property type="protein sequence ID" value="KRR16876.1"/>
    <property type="molecule type" value="Genomic_DNA"/>
</dbReference>
<feature type="compositionally biased region" description="Low complexity" evidence="1">
    <location>
        <begin position="89"/>
        <end position="100"/>
    </location>
</feature>
<evidence type="ECO:0000313" key="3">
    <source>
        <dbReference type="Proteomes" id="UP000052023"/>
    </source>
</evidence>
<evidence type="ECO:0000256" key="1">
    <source>
        <dbReference type="SAM" id="MobiDB-lite"/>
    </source>
</evidence>
<feature type="compositionally biased region" description="Acidic residues" evidence="1">
    <location>
        <begin position="199"/>
        <end position="213"/>
    </location>
</feature>
<dbReference type="AlphaFoldDB" id="A0A0R3MAS7"/>
<dbReference type="Proteomes" id="UP000052023">
    <property type="component" value="Unassembled WGS sequence"/>
</dbReference>
<comment type="caution">
    <text evidence="2">The sequence shown here is derived from an EMBL/GenBank/DDBJ whole genome shotgun (WGS) entry which is preliminary data.</text>
</comment>
<accession>A0A0R3MAS7</accession>
<keyword evidence="3" id="KW-1185">Reference proteome</keyword>
<gene>
    <name evidence="2" type="ORF">CQ13_36585</name>
</gene>
<proteinExistence type="predicted"/>
<feature type="region of interest" description="Disordered" evidence="1">
    <location>
        <begin position="193"/>
        <end position="221"/>
    </location>
</feature>
<sequence>MSGQPVDAAAAASDPALWVSISELARIKGKSKQAVSKRVKRLVESRALETKAGEGGEVMVNRVAYDRAVGETTDPAQALRNPGLMVDGAEPPAASRSAAPTDESQPKSRGYLLHKETSAAYQAENDRLDLEDRLGRTCDRADVEARTFNVFRRVRDRLLSLPSICAPRVINAADERAARAIIDEEVRKVLDAAAKELDRPDDDDAGEELDEEQTVGSAQLQ</sequence>
<organism evidence="2 3">
    <name type="scientific">Bradyrhizobium retamae</name>
    <dbReference type="NCBI Taxonomy" id="1300035"/>
    <lineage>
        <taxon>Bacteria</taxon>
        <taxon>Pseudomonadati</taxon>
        <taxon>Pseudomonadota</taxon>
        <taxon>Alphaproteobacteria</taxon>
        <taxon>Hyphomicrobiales</taxon>
        <taxon>Nitrobacteraceae</taxon>
        <taxon>Bradyrhizobium</taxon>
    </lineage>
</organism>
<name>A0A0R3MAS7_9BRAD</name>
<protein>
    <submittedName>
        <fullName evidence="2">Uncharacterized protein</fullName>
    </submittedName>
</protein>
<dbReference type="OrthoDB" id="6057486at2"/>
<dbReference type="RefSeq" id="WP_057847878.1">
    <property type="nucleotide sequence ID" value="NZ_LLYA01000215.1"/>
</dbReference>
<reference evidence="2 3" key="1">
    <citation type="submission" date="2014-03" db="EMBL/GenBank/DDBJ databases">
        <title>Bradyrhizobium valentinum sp. nov., isolated from effective nodules of Lupinus mariae-josephae, a lupine endemic of basic-lime soils in Eastern Spain.</title>
        <authorList>
            <person name="Duran D."/>
            <person name="Rey L."/>
            <person name="Navarro A."/>
            <person name="Busquets A."/>
            <person name="Imperial J."/>
            <person name="Ruiz-Argueso T."/>
        </authorList>
    </citation>
    <scope>NUCLEOTIDE SEQUENCE [LARGE SCALE GENOMIC DNA]</scope>
    <source>
        <strain evidence="2 3">Ro19</strain>
    </source>
</reference>
<feature type="region of interest" description="Disordered" evidence="1">
    <location>
        <begin position="78"/>
        <end position="110"/>
    </location>
</feature>
<evidence type="ECO:0000313" key="2">
    <source>
        <dbReference type="EMBL" id="KRR16876.1"/>
    </source>
</evidence>